<name>A0A699L177_TANCI</name>
<feature type="non-terminal residue" evidence="2">
    <location>
        <position position="1"/>
    </location>
</feature>
<evidence type="ECO:0000256" key="1">
    <source>
        <dbReference type="SAM" id="MobiDB-lite"/>
    </source>
</evidence>
<comment type="caution">
    <text evidence="2">The sequence shown here is derived from an EMBL/GenBank/DDBJ whole genome shotgun (WGS) entry which is preliminary data.</text>
</comment>
<dbReference type="EMBL" id="BKCJ010565096">
    <property type="protein sequence ID" value="GFB16047.1"/>
    <property type="molecule type" value="Genomic_DNA"/>
</dbReference>
<reference evidence="2" key="1">
    <citation type="journal article" date="2019" name="Sci. Rep.">
        <title>Draft genome of Tanacetum cinerariifolium, the natural source of mosquito coil.</title>
        <authorList>
            <person name="Yamashiro T."/>
            <person name="Shiraishi A."/>
            <person name="Satake H."/>
            <person name="Nakayama K."/>
        </authorList>
    </citation>
    <scope>NUCLEOTIDE SEQUENCE</scope>
</reference>
<proteinExistence type="predicted"/>
<dbReference type="AlphaFoldDB" id="A0A699L177"/>
<organism evidence="2">
    <name type="scientific">Tanacetum cinerariifolium</name>
    <name type="common">Dalmatian daisy</name>
    <name type="synonym">Chrysanthemum cinerariifolium</name>
    <dbReference type="NCBI Taxonomy" id="118510"/>
    <lineage>
        <taxon>Eukaryota</taxon>
        <taxon>Viridiplantae</taxon>
        <taxon>Streptophyta</taxon>
        <taxon>Embryophyta</taxon>
        <taxon>Tracheophyta</taxon>
        <taxon>Spermatophyta</taxon>
        <taxon>Magnoliopsida</taxon>
        <taxon>eudicotyledons</taxon>
        <taxon>Gunneridae</taxon>
        <taxon>Pentapetalae</taxon>
        <taxon>asterids</taxon>
        <taxon>campanulids</taxon>
        <taxon>Asterales</taxon>
        <taxon>Asteraceae</taxon>
        <taxon>Asteroideae</taxon>
        <taxon>Anthemideae</taxon>
        <taxon>Anthemidinae</taxon>
        <taxon>Tanacetum</taxon>
    </lineage>
</organism>
<protein>
    <submittedName>
        <fullName evidence="2">Uncharacterized protein</fullName>
    </submittedName>
</protein>
<sequence>CTRGGSSFCHLTYWLDLVDYSSSSDSDPSNDSLPLTPELPLVLPFLCFDELKADNSTLDSSSSSLSLGSSSYTSSGSPSDSLRDTSSVHSLGCDAPESSLDSSFKRSLDLSSPSAGPSRKRCKSPTTLVPSSTPVSRSIAPNLGDILPPRKRFRYSYSPEDSREEHIDIGTTNAEAVVDLGIGDGVGAHTEDGIGMGVEVVASDIRDNDEEFEAEANSGGTMEIIVDPLVTSGISESTGGDAPDLEGTLYDIAHYMLEAPLDTSEFETNQRQLEAG</sequence>
<feature type="region of interest" description="Disordered" evidence="1">
    <location>
        <begin position="57"/>
        <end position="143"/>
    </location>
</feature>
<feature type="compositionally biased region" description="Low complexity" evidence="1">
    <location>
        <begin position="57"/>
        <end position="80"/>
    </location>
</feature>
<evidence type="ECO:0000313" key="2">
    <source>
        <dbReference type="EMBL" id="GFB16047.1"/>
    </source>
</evidence>
<feature type="compositionally biased region" description="Polar residues" evidence="1">
    <location>
        <begin position="124"/>
        <end position="136"/>
    </location>
</feature>
<accession>A0A699L177</accession>
<gene>
    <name evidence="2" type="ORF">Tci_688018</name>
</gene>